<evidence type="ECO:0000313" key="3">
    <source>
        <dbReference type="EMBL" id="ELP92009.1"/>
    </source>
</evidence>
<feature type="region of interest" description="Disordered" evidence="2">
    <location>
        <begin position="426"/>
        <end position="493"/>
    </location>
</feature>
<evidence type="ECO:0000256" key="1">
    <source>
        <dbReference type="SAM" id="Coils"/>
    </source>
</evidence>
<keyword evidence="1" id="KW-0175">Coiled coil</keyword>
<feature type="coiled-coil region" evidence="1">
    <location>
        <begin position="192"/>
        <end position="226"/>
    </location>
</feature>
<proteinExistence type="predicted"/>
<feature type="compositionally biased region" description="Polar residues" evidence="2">
    <location>
        <begin position="453"/>
        <end position="466"/>
    </location>
</feature>
<feature type="region of interest" description="Disordered" evidence="2">
    <location>
        <begin position="507"/>
        <end position="532"/>
    </location>
</feature>
<dbReference type="VEuPathDB" id="AmoebaDB:EIN_387730"/>
<feature type="compositionally biased region" description="Low complexity" evidence="2">
    <location>
        <begin position="519"/>
        <end position="532"/>
    </location>
</feature>
<name>A0A0A1UFX6_ENTIV</name>
<gene>
    <name evidence="3" type="ORF">EIN_387730</name>
</gene>
<dbReference type="RefSeq" id="XP_004258780.1">
    <property type="nucleotide sequence ID" value="XM_004258732.1"/>
</dbReference>
<feature type="compositionally biased region" description="Low complexity" evidence="2">
    <location>
        <begin position="368"/>
        <end position="383"/>
    </location>
</feature>
<feature type="compositionally biased region" description="Low complexity" evidence="2">
    <location>
        <begin position="426"/>
        <end position="452"/>
    </location>
</feature>
<dbReference type="AlphaFoldDB" id="A0A0A1UFX6"/>
<protein>
    <submittedName>
        <fullName evidence="3">Uncharacterized protein</fullName>
    </submittedName>
</protein>
<feature type="compositionally biased region" description="Polar residues" evidence="2">
    <location>
        <begin position="321"/>
        <end position="333"/>
    </location>
</feature>
<dbReference type="KEGG" id="eiv:EIN_387730"/>
<feature type="compositionally biased region" description="Polar residues" evidence="2">
    <location>
        <begin position="507"/>
        <end position="518"/>
    </location>
</feature>
<dbReference type="GeneID" id="14890997"/>
<organism evidence="3 4">
    <name type="scientific">Entamoeba invadens IP1</name>
    <dbReference type="NCBI Taxonomy" id="370355"/>
    <lineage>
        <taxon>Eukaryota</taxon>
        <taxon>Amoebozoa</taxon>
        <taxon>Evosea</taxon>
        <taxon>Archamoebae</taxon>
        <taxon>Mastigamoebida</taxon>
        <taxon>Entamoebidae</taxon>
        <taxon>Entamoeba</taxon>
    </lineage>
</organism>
<feature type="region of interest" description="Disordered" evidence="2">
    <location>
        <begin position="279"/>
        <end position="333"/>
    </location>
</feature>
<evidence type="ECO:0000256" key="2">
    <source>
        <dbReference type="SAM" id="MobiDB-lite"/>
    </source>
</evidence>
<feature type="compositionally biased region" description="Low complexity" evidence="2">
    <location>
        <begin position="300"/>
        <end position="312"/>
    </location>
</feature>
<feature type="compositionally biased region" description="Low complexity" evidence="2">
    <location>
        <begin position="467"/>
        <end position="489"/>
    </location>
</feature>
<sequence>MSQMTLNDFKTLCESLETRLGAAEDVLDEIQSKSHQVKTILSQKQNELQLLTGVLQSSHSQISTIKQLTESSMNKWGAISQSISTITTSAHNAFLVEEKKIQNVQKTLEDSIQFAAAVGMKSDETAFFEIISQIKKTNGRIAQFKSLQTSPLQLVKKDGIFQIKVRENVPVMGSREGFESEVKRVLNIEESWGKMKKELEMLERTNEKIKEKKEKVEKMKSEIEKGGKIELLGTKNTGVKQTTLLPTTVTQPNTLTTQNTLLLDRLQSKNELTPMGLFGSQNKDPLANVPPFPKGFADITQTPTKPTTQQQSEKQKEVQNPPVNTSNPFENFVSSSIDTKSKEDNTSQNNNKIADWLSSFKKDVPNAQTTQTETSTQPQPNTQVAVQTQKSEPQQPSSNTSTANPPQPNQSNTSLTVQTQPLVNNTTQQPQTNTMNPLFTQPATLTTTTNPLGVQNQANTSNPLGAQTQPLINTTQPQTNTQNPLYTQPATTTNPLGVQTQITMSNPLGAQTGINPNVNYAQQPNTQQQTNYNNPLGVQTQINMSNPLGAQTGINPNVHYAQQTNTQSQPNFFNTYKPDYALFQQSYAQQQQPQQQGSLAAFAQNQNQIMNVPDTLQQRNQKLYRMAGGTVTNPFH</sequence>
<dbReference type="Proteomes" id="UP000014680">
    <property type="component" value="Unassembled WGS sequence"/>
</dbReference>
<keyword evidence="4" id="KW-1185">Reference proteome</keyword>
<feature type="region of interest" description="Disordered" evidence="2">
    <location>
        <begin position="367"/>
        <end position="414"/>
    </location>
</feature>
<feature type="compositionally biased region" description="Polar residues" evidence="2">
    <location>
        <begin position="384"/>
        <end position="414"/>
    </location>
</feature>
<accession>A0A0A1UFX6</accession>
<reference evidence="3 4" key="1">
    <citation type="submission" date="2012-10" db="EMBL/GenBank/DDBJ databases">
        <authorList>
            <person name="Zafar N."/>
            <person name="Inman J."/>
            <person name="Hall N."/>
            <person name="Lorenzi H."/>
            <person name="Caler E."/>
        </authorList>
    </citation>
    <scope>NUCLEOTIDE SEQUENCE [LARGE SCALE GENOMIC DNA]</scope>
    <source>
        <strain evidence="3 4">IP1</strain>
    </source>
</reference>
<dbReference type="EMBL" id="KB206398">
    <property type="protein sequence ID" value="ELP92009.1"/>
    <property type="molecule type" value="Genomic_DNA"/>
</dbReference>
<evidence type="ECO:0000313" key="4">
    <source>
        <dbReference type="Proteomes" id="UP000014680"/>
    </source>
</evidence>